<dbReference type="Pfam" id="PF08534">
    <property type="entry name" value="Redoxin"/>
    <property type="match status" value="1"/>
</dbReference>
<dbReference type="InterPro" id="IPR013766">
    <property type="entry name" value="Thioredoxin_domain"/>
</dbReference>
<dbReference type="GO" id="GO:0030288">
    <property type="term" value="C:outer membrane-bounded periplasmic space"/>
    <property type="evidence" value="ECO:0007669"/>
    <property type="project" value="InterPro"/>
</dbReference>
<dbReference type="AlphaFoldDB" id="A0A072N3X0"/>
<name>A0A072N3X0_9GAMM</name>
<comment type="caution">
    <text evidence="7">The sequence shown here is derived from an EMBL/GenBank/DDBJ whole genome shotgun (WGS) entry which is preliminary data.</text>
</comment>
<evidence type="ECO:0000259" key="6">
    <source>
        <dbReference type="PROSITE" id="PS51352"/>
    </source>
</evidence>
<dbReference type="PATRIC" id="fig|1137280.3.peg.417"/>
<comment type="similarity">
    <text evidence="2">Belongs to the thioredoxin family. DsbE subfamily.</text>
</comment>
<evidence type="ECO:0000256" key="2">
    <source>
        <dbReference type="ARBA" id="ARBA00007758"/>
    </source>
</evidence>
<dbReference type="GO" id="GO:0005886">
    <property type="term" value="C:plasma membrane"/>
    <property type="evidence" value="ECO:0007669"/>
    <property type="project" value="UniProtKB-SubCell"/>
</dbReference>
<evidence type="ECO:0000256" key="1">
    <source>
        <dbReference type="ARBA" id="ARBA00004383"/>
    </source>
</evidence>
<evidence type="ECO:0000256" key="5">
    <source>
        <dbReference type="ARBA" id="ARBA00023284"/>
    </source>
</evidence>
<dbReference type="InterPro" id="IPR004799">
    <property type="entry name" value="Periplasmic_diS_OxRdtase_DsbE"/>
</dbReference>
<keyword evidence="8" id="KW-1185">Reference proteome</keyword>
<accession>A0A072N3X0</accession>
<dbReference type="SUPFAM" id="SSF52833">
    <property type="entry name" value="Thioredoxin-like"/>
    <property type="match status" value="1"/>
</dbReference>
<dbReference type="RefSeq" id="WP_036128347.1">
    <property type="nucleotide sequence ID" value="NZ_ANIE01000003.1"/>
</dbReference>
<organism evidence="7 8">
    <name type="scientific">Marinobacter nitratireducens</name>
    <dbReference type="NCBI Taxonomy" id="1137280"/>
    <lineage>
        <taxon>Bacteria</taxon>
        <taxon>Pseudomonadati</taxon>
        <taxon>Pseudomonadota</taxon>
        <taxon>Gammaproteobacteria</taxon>
        <taxon>Pseudomonadales</taxon>
        <taxon>Marinobacteraceae</taxon>
        <taxon>Marinobacter</taxon>
    </lineage>
</organism>
<evidence type="ECO:0000313" key="8">
    <source>
        <dbReference type="Proteomes" id="UP000035057"/>
    </source>
</evidence>
<dbReference type="InterPro" id="IPR013740">
    <property type="entry name" value="Redoxin"/>
</dbReference>
<dbReference type="PANTHER" id="PTHR42852">
    <property type="entry name" value="THIOL:DISULFIDE INTERCHANGE PROTEIN DSBE"/>
    <property type="match status" value="1"/>
</dbReference>
<keyword evidence="5" id="KW-0676">Redox-active center</keyword>
<dbReference type="PROSITE" id="PS00194">
    <property type="entry name" value="THIOREDOXIN_1"/>
    <property type="match status" value="1"/>
</dbReference>
<comment type="subcellular location">
    <subcellularLocation>
        <location evidence="1">Cell inner membrane</location>
        <topology evidence="1">Single-pass membrane protein</topology>
        <orientation evidence="1">Periplasmic side</orientation>
    </subcellularLocation>
</comment>
<evidence type="ECO:0000256" key="3">
    <source>
        <dbReference type="ARBA" id="ARBA00022748"/>
    </source>
</evidence>
<dbReference type="EMBL" id="ANIE01000003">
    <property type="protein sequence ID" value="KEF31967.1"/>
    <property type="molecule type" value="Genomic_DNA"/>
</dbReference>
<dbReference type="InterPro" id="IPR036249">
    <property type="entry name" value="Thioredoxin-like_sf"/>
</dbReference>
<dbReference type="OrthoDB" id="9799347at2"/>
<dbReference type="STRING" id="1137280.D777_00601"/>
<dbReference type="InterPro" id="IPR050553">
    <property type="entry name" value="Thioredoxin_ResA/DsbE_sf"/>
</dbReference>
<gene>
    <name evidence="7" type="ORF">D777_00601</name>
</gene>
<evidence type="ECO:0000256" key="4">
    <source>
        <dbReference type="ARBA" id="ARBA00023157"/>
    </source>
</evidence>
<dbReference type="PANTHER" id="PTHR42852:SF6">
    <property type="entry name" value="THIOL:DISULFIDE INTERCHANGE PROTEIN DSBE"/>
    <property type="match status" value="1"/>
</dbReference>
<dbReference type="NCBIfam" id="TIGR00385">
    <property type="entry name" value="dsbE"/>
    <property type="match status" value="1"/>
</dbReference>
<reference evidence="7 8" key="1">
    <citation type="submission" date="2012-12" db="EMBL/GenBank/DDBJ databases">
        <title>Genome assembly of Marinobacter sp. AK21.</title>
        <authorList>
            <person name="Khatri I."/>
            <person name="Kumar R."/>
            <person name="Vaidya B."/>
            <person name="Subramanian S."/>
            <person name="Pinnaka A."/>
        </authorList>
    </citation>
    <scope>NUCLEOTIDE SEQUENCE [LARGE SCALE GENOMIC DNA]</scope>
    <source>
        <strain evidence="7 8">AK21</strain>
    </source>
</reference>
<dbReference type="InterPro" id="IPR017937">
    <property type="entry name" value="Thioredoxin_CS"/>
</dbReference>
<sequence>MKRVLLFLPLIIVLGLGVVLFAGIGKDTTTLESALIGKPVPSFSLADLHSPGRLISNDVFKGKVQLLNVWGTWCPSCRDEHPDLLRLAKQKGVSIIGLNYKDSRDEALTWLSRLGDPYSTSIYDPKGTLGFDLGVYGAPETFVIDASGVVRYRHVGVVNQKVWEETLLPVINEAKGNG</sequence>
<protein>
    <submittedName>
        <fullName evidence="7">Cytochrome c-type biogenesis protein CcmG/DsbE</fullName>
    </submittedName>
</protein>
<dbReference type="CDD" id="cd03010">
    <property type="entry name" value="TlpA_like_DsbE"/>
    <property type="match status" value="1"/>
</dbReference>
<dbReference type="PROSITE" id="PS51352">
    <property type="entry name" value="THIOREDOXIN_2"/>
    <property type="match status" value="1"/>
</dbReference>
<dbReference type="GO" id="GO:0015036">
    <property type="term" value="F:disulfide oxidoreductase activity"/>
    <property type="evidence" value="ECO:0007669"/>
    <property type="project" value="InterPro"/>
</dbReference>
<dbReference type="GO" id="GO:0017004">
    <property type="term" value="P:cytochrome complex assembly"/>
    <property type="evidence" value="ECO:0007669"/>
    <property type="project" value="UniProtKB-KW"/>
</dbReference>
<dbReference type="Gene3D" id="3.40.30.10">
    <property type="entry name" value="Glutaredoxin"/>
    <property type="match status" value="1"/>
</dbReference>
<dbReference type="Proteomes" id="UP000035057">
    <property type="component" value="Unassembled WGS sequence"/>
</dbReference>
<evidence type="ECO:0000313" key="7">
    <source>
        <dbReference type="EMBL" id="KEF31967.1"/>
    </source>
</evidence>
<proteinExistence type="inferred from homology"/>
<keyword evidence="4" id="KW-1015">Disulfide bond</keyword>
<keyword evidence="3" id="KW-0201">Cytochrome c-type biogenesis</keyword>
<feature type="domain" description="Thioredoxin" evidence="6">
    <location>
        <begin position="34"/>
        <end position="176"/>
    </location>
</feature>